<dbReference type="OrthoDB" id="442970at2759"/>
<dbReference type="SUPFAM" id="SSF50891">
    <property type="entry name" value="Cyclophilin-like"/>
    <property type="match status" value="1"/>
</dbReference>
<dbReference type="InterPro" id="IPR029000">
    <property type="entry name" value="Cyclophilin-like_dom_sf"/>
</dbReference>
<sequence length="189" mass="21604">MFSNEDNLESITVVFKLFCKSLPNTTGHFLELCRGEYGGSKLRGSYKKAAVTRVVAPEYIVQMGKLVKRSEETVNKLESLVDADEYSQTEPKIRDKLRFKRGGLLCLVAQPSDQNRKPVDLSFFVTLDDLQKYKDRELKGYLIIGELEKPELSKLIHWLQKLHVDENDQPIEPCWIAGCGELVPKSKQQ</sequence>
<dbReference type="GO" id="GO:0003755">
    <property type="term" value="F:peptidyl-prolyl cis-trans isomerase activity"/>
    <property type="evidence" value="ECO:0007669"/>
    <property type="project" value="UniProtKB-EC"/>
</dbReference>
<organism evidence="3 4">
    <name type="scientific">Eeniella nana</name>
    <name type="common">Yeast</name>
    <name type="synonym">Brettanomyces nanus</name>
    <dbReference type="NCBI Taxonomy" id="13502"/>
    <lineage>
        <taxon>Eukaryota</taxon>
        <taxon>Fungi</taxon>
        <taxon>Dikarya</taxon>
        <taxon>Ascomycota</taxon>
        <taxon>Saccharomycotina</taxon>
        <taxon>Pichiomycetes</taxon>
        <taxon>Pichiales</taxon>
        <taxon>Pichiaceae</taxon>
        <taxon>Brettanomyces</taxon>
    </lineage>
</organism>
<comment type="catalytic activity">
    <reaction evidence="1">
        <text>[protein]-peptidylproline (omega=180) = [protein]-peptidylproline (omega=0)</text>
        <dbReference type="Rhea" id="RHEA:16237"/>
        <dbReference type="Rhea" id="RHEA-COMP:10747"/>
        <dbReference type="Rhea" id="RHEA-COMP:10748"/>
        <dbReference type="ChEBI" id="CHEBI:83833"/>
        <dbReference type="ChEBI" id="CHEBI:83834"/>
        <dbReference type="EC" id="5.2.1.8"/>
    </reaction>
</comment>
<dbReference type="KEGG" id="bnn:FOA43_001240"/>
<reference evidence="3" key="1">
    <citation type="submission" date="2020-10" db="EMBL/GenBank/DDBJ databases">
        <authorList>
            <person name="Roach M.J.R."/>
        </authorList>
    </citation>
    <scope>NUCLEOTIDE SEQUENCE</scope>
    <source>
        <strain evidence="3">CBS 1945</strain>
    </source>
</reference>
<gene>
    <name evidence="3" type="ORF">FOA43_001240</name>
</gene>
<name>A0A875S0R8_EENNA</name>
<evidence type="ECO:0000313" key="3">
    <source>
        <dbReference type="EMBL" id="QPG73925.1"/>
    </source>
</evidence>
<accession>A0A875S0R8</accession>
<dbReference type="Proteomes" id="UP000662931">
    <property type="component" value="Chromosome 1"/>
</dbReference>
<dbReference type="InterPro" id="IPR002130">
    <property type="entry name" value="Cyclophilin-type_PPIase_dom"/>
</dbReference>
<dbReference type="Pfam" id="PF00160">
    <property type="entry name" value="Pro_isomerase"/>
    <property type="match status" value="1"/>
</dbReference>
<evidence type="ECO:0000259" key="2">
    <source>
        <dbReference type="PROSITE" id="PS50072"/>
    </source>
</evidence>
<evidence type="ECO:0000313" key="4">
    <source>
        <dbReference type="Proteomes" id="UP000662931"/>
    </source>
</evidence>
<protein>
    <recommendedName>
        <fullName evidence="2">PPIase cyclophilin-type domain-containing protein</fullName>
    </recommendedName>
</protein>
<dbReference type="RefSeq" id="XP_038777490.1">
    <property type="nucleotide sequence ID" value="XM_038921562.1"/>
</dbReference>
<dbReference type="PROSITE" id="PS50072">
    <property type="entry name" value="CSA_PPIASE_2"/>
    <property type="match status" value="1"/>
</dbReference>
<dbReference type="AlphaFoldDB" id="A0A875S0R8"/>
<dbReference type="EMBL" id="CP064812">
    <property type="protein sequence ID" value="QPG73925.1"/>
    <property type="molecule type" value="Genomic_DNA"/>
</dbReference>
<evidence type="ECO:0000256" key="1">
    <source>
        <dbReference type="ARBA" id="ARBA00000971"/>
    </source>
</evidence>
<feature type="domain" description="PPIase cyclophilin-type" evidence="2">
    <location>
        <begin position="13"/>
        <end position="181"/>
    </location>
</feature>
<keyword evidence="4" id="KW-1185">Reference proteome</keyword>
<dbReference type="Gene3D" id="2.40.100.10">
    <property type="entry name" value="Cyclophilin-like"/>
    <property type="match status" value="1"/>
</dbReference>
<proteinExistence type="predicted"/>
<dbReference type="GeneID" id="62194641"/>